<gene>
    <name evidence="1" type="ORF">C8J28_12221</name>
</gene>
<keyword evidence="2" id="KW-1185">Reference proteome</keyword>
<evidence type="ECO:0000313" key="2">
    <source>
        <dbReference type="Proteomes" id="UP000244060"/>
    </source>
</evidence>
<comment type="caution">
    <text evidence="1">The sequence shown here is derived from an EMBL/GenBank/DDBJ whole genome shotgun (WGS) entry which is preliminary data.</text>
</comment>
<reference evidence="1 2" key="1">
    <citation type="submission" date="2018-04" db="EMBL/GenBank/DDBJ databases">
        <title>Genomic Encyclopedia of Type Strains, Phase III (KMG-III): the genomes of soil and plant-associated and newly described type strains.</title>
        <authorList>
            <person name="Whitman W."/>
        </authorList>
    </citation>
    <scope>NUCLEOTIDE SEQUENCE [LARGE SCALE GENOMIC DNA]</scope>
    <source>
        <strain evidence="1 2">KA25</strain>
    </source>
</reference>
<proteinExistence type="predicted"/>
<dbReference type="Proteomes" id="UP000244060">
    <property type="component" value="Unassembled WGS sequence"/>
</dbReference>
<sequence>MGGGSSAVLSGIATLGDGLSDALLLLLNALHVGEPERGATPLLLGLKDGVLPSGRLLGAISQLPRIRTLSRTMMPDGRVSTIPDPPHARRIARSSLRGIALLLQFERCGLAARGQARDALLHACIAAARHLTHYDTPAKTVQTYRAKLKGAGLFESAAGTRAFMASILAAMAGPGLDRMLARPDAPEQVRAFRAAADARRALLDDRLPDGLGRDVLCSLFDFSHHSDAQIARTIQALARVERHPMPDLGILPKLTADILPEGLLSGPSLPLPGGSRNATRGQ</sequence>
<accession>A0A2T5JT83</accession>
<dbReference type="EMBL" id="QAOT01000022">
    <property type="protein sequence ID" value="PTR13391.1"/>
    <property type="molecule type" value="Genomic_DNA"/>
</dbReference>
<dbReference type="AlphaFoldDB" id="A0A2T5JT83"/>
<protein>
    <submittedName>
        <fullName evidence="1">Uncharacterized protein</fullName>
    </submittedName>
</protein>
<organism evidence="1 2">
    <name type="scientific">Cereibacter azotoformans</name>
    <dbReference type="NCBI Taxonomy" id="43057"/>
    <lineage>
        <taxon>Bacteria</taxon>
        <taxon>Pseudomonadati</taxon>
        <taxon>Pseudomonadota</taxon>
        <taxon>Alphaproteobacteria</taxon>
        <taxon>Rhodobacterales</taxon>
        <taxon>Paracoccaceae</taxon>
        <taxon>Cereibacter</taxon>
    </lineage>
</organism>
<evidence type="ECO:0000313" key="1">
    <source>
        <dbReference type="EMBL" id="PTR13391.1"/>
    </source>
</evidence>
<name>A0A2T5JT83_9RHOB</name>